<dbReference type="EMBL" id="UINC01007932">
    <property type="protein sequence ID" value="SVA35724.1"/>
    <property type="molecule type" value="Genomic_DNA"/>
</dbReference>
<keyword evidence="2" id="KW-0489">Methyltransferase</keyword>
<protein>
    <recommendedName>
        <fullName evidence="4">DNA methylase N-4/N-6 domain-containing protein</fullName>
    </recommendedName>
</protein>
<evidence type="ECO:0000259" key="4">
    <source>
        <dbReference type="Pfam" id="PF01555"/>
    </source>
</evidence>
<organism evidence="5">
    <name type="scientific">marine metagenome</name>
    <dbReference type="NCBI Taxonomy" id="408172"/>
    <lineage>
        <taxon>unclassified sequences</taxon>
        <taxon>metagenomes</taxon>
        <taxon>ecological metagenomes</taxon>
    </lineage>
</organism>
<keyword evidence="3" id="KW-0808">Transferase</keyword>
<dbReference type="InterPro" id="IPR002052">
    <property type="entry name" value="DNA_methylase_N6_adenine_CS"/>
</dbReference>
<accession>A0A381V693</accession>
<dbReference type="AlphaFoldDB" id="A0A381V693"/>
<dbReference type="PROSITE" id="PS00092">
    <property type="entry name" value="N6_MTASE"/>
    <property type="match status" value="1"/>
</dbReference>
<dbReference type="SUPFAM" id="SSF53335">
    <property type="entry name" value="S-adenosyl-L-methionine-dependent methyltransferases"/>
    <property type="match status" value="1"/>
</dbReference>
<proteinExistence type="inferred from homology"/>
<gene>
    <name evidence="5" type="ORF">METZ01_LOCUS88578</name>
</gene>
<name>A0A381V693_9ZZZZ</name>
<dbReference type="PRINTS" id="PR00508">
    <property type="entry name" value="S21N4MTFRASE"/>
</dbReference>
<evidence type="ECO:0000256" key="3">
    <source>
        <dbReference type="ARBA" id="ARBA00022679"/>
    </source>
</evidence>
<feature type="domain" description="DNA methylase N-4/N-6" evidence="4">
    <location>
        <begin position="20"/>
        <end position="239"/>
    </location>
</feature>
<evidence type="ECO:0000256" key="1">
    <source>
        <dbReference type="ARBA" id="ARBA00006594"/>
    </source>
</evidence>
<dbReference type="GO" id="GO:0008170">
    <property type="term" value="F:N-methyltransferase activity"/>
    <property type="evidence" value="ECO:0007669"/>
    <property type="project" value="InterPro"/>
</dbReference>
<evidence type="ECO:0000313" key="5">
    <source>
        <dbReference type="EMBL" id="SVA35724.1"/>
    </source>
</evidence>
<dbReference type="InterPro" id="IPR001091">
    <property type="entry name" value="RM_Methyltransferase"/>
</dbReference>
<dbReference type="Gene3D" id="3.40.50.150">
    <property type="entry name" value="Vaccinia Virus protein VP39"/>
    <property type="match status" value="1"/>
</dbReference>
<dbReference type="GO" id="GO:0032259">
    <property type="term" value="P:methylation"/>
    <property type="evidence" value="ECO:0007669"/>
    <property type="project" value="UniProtKB-KW"/>
</dbReference>
<dbReference type="InterPro" id="IPR002941">
    <property type="entry name" value="DNA_methylase_N4/N6"/>
</dbReference>
<dbReference type="InterPro" id="IPR029063">
    <property type="entry name" value="SAM-dependent_MTases_sf"/>
</dbReference>
<comment type="similarity">
    <text evidence="1">Belongs to the N(4)/N(6)-methyltransferase family.</text>
</comment>
<reference evidence="5" key="1">
    <citation type="submission" date="2018-05" db="EMBL/GenBank/DDBJ databases">
        <authorList>
            <person name="Lanie J.A."/>
            <person name="Ng W.-L."/>
            <person name="Kazmierczak K.M."/>
            <person name="Andrzejewski T.M."/>
            <person name="Davidsen T.M."/>
            <person name="Wayne K.J."/>
            <person name="Tettelin H."/>
            <person name="Glass J.I."/>
            <person name="Rusch D."/>
            <person name="Podicherti R."/>
            <person name="Tsui H.-C.T."/>
            <person name="Winkler M.E."/>
        </authorList>
    </citation>
    <scope>NUCLEOTIDE SEQUENCE</scope>
</reference>
<evidence type="ECO:0000256" key="2">
    <source>
        <dbReference type="ARBA" id="ARBA00022603"/>
    </source>
</evidence>
<dbReference type="Pfam" id="PF01555">
    <property type="entry name" value="N6_N4_Mtase"/>
    <property type="match status" value="1"/>
</dbReference>
<sequence>MIDVIHGNSISVIPTLGKFDFCFLDPPFNVGQKYPGYDDNLPRDEFEFNIRLATLRSWDACDGVMACMGTDDLVKLWLAMEDKANMTRVNWVQWYYDFGQNNPHGWTDSRQHILIYAREGYTRNPKDVFISTARDTKYKDKRTKVTKNPGLRMPGKIWGLPQDGPHWGRVVGNSKERVPELPNQLPLRLLQRLILYYTNKGDRVLDPFAGAGTTAMVCKHEERDCVTIDVSDVNVKLINERLENGVYRS</sequence>
<dbReference type="GO" id="GO:0003677">
    <property type="term" value="F:DNA binding"/>
    <property type="evidence" value="ECO:0007669"/>
    <property type="project" value="InterPro"/>
</dbReference>